<proteinExistence type="predicted"/>
<dbReference type="EMBL" id="CP090891">
    <property type="protein sequence ID" value="ULU10910.1"/>
    <property type="molecule type" value="Genomic_DNA"/>
</dbReference>
<name>A0AAE9DTH5_CAEBR</name>
<organism evidence="2 3">
    <name type="scientific">Caenorhabditis briggsae</name>
    <dbReference type="NCBI Taxonomy" id="6238"/>
    <lineage>
        <taxon>Eukaryota</taxon>
        <taxon>Metazoa</taxon>
        <taxon>Ecdysozoa</taxon>
        <taxon>Nematoda</taxon>
        <taxon>Chromadorea</taxon>
        <taxon>Rhabditida</taxon>
        <taxon>Rhabditina</taxon>
        <taxon>Rhabditomorpha</taxon>
        <taxon>Rhabditoidea</taxon>
        <taxon>Rhabditidae</taxon>
        <taxon>Peloderinae</taxon>
        <taxon>Caenorhabditis</taxon>
    </lineage>
</organism>
<evidence type="ECO:0000313" key="3">
    <source>
        <dbReference type="Proteomes" id="UP000827892"/>
    </source>
</evidence>
<feature type="compositionally biased region" description="Basic and acidic residues" evidence="1">
    <location>
        <begin position="88"/>
        <end position="98"/>
    </location>
</feature>
<dbReference type="Proteomes" id="UP000827892">
    <property type="component" value="Chromosome I"/>
</dbReference>
<evidence type="ECO:0000256" key="1">
    <source>
        <dbReference type="SAM" id="MobiDB-lite"/>
    </source>
</evidence>
<accession>A0AAE9DTH5</accession>
<sequence length="128" mass="14183">MENDVKRAMEWKIGGGVPCYGAVAVLSKPSGGREEEEDERERGRRVESNGEHELRDREIATARRPSFAPAGRSQSLSSVTLERMASASDKRQRRWGEKENEENSAFSDAPTVGACSTQVSQIEEKENA</sequence>
<feature type="compositionally biased region" description="Basic and acidic residues" evidence="1">
    <location>
        <begin position="40"/>
        <end position="61"/>
    </location>
</feature>
<reference evidence="2 3" key="1">
    <citation type="submission" date="2022-05" db="EMBL/GenBank/DDBJ databases">
        <title>Chromosome-level reference genomes for two strains of Caenorhabditis briggsae: an improved platform for comparative genomics.</title>
        <authorList>
            <person name="Stevens L."/>
            <person name="Andersen E.C."/>
        </authorList>
    </citation>
    <scope>NUCLEOTIDE SEQUENCE [LARGE SCALE GENOMIC DNA]</scope>
    <source>
        <strain evidence="2">QX1410_ONT</strain>
        <tissue evidence="2">Whole-organism</tissue>
    </source>
</reference>
<feature type="region of interest" description="Disordered" evidence="1">
    <location>
        <begin position="22"/>
        <end position="128"/>
    </location>
</feature>
<protein>
    <submittedName>
        <fullName evidence="2">Uncharacterized protein</fullName>
    </submittedName>
</protein>
<gene>
    <name evidence="2" type="ORF">L3Y34_014851</name>
</gene>
<dbReference type="AlphaFoldDB" id="A0AAE9DTH5"/>
<evidence type="ECO:0000313" key="2">
    <source>
        <dbReference type="EMBL" id="ULU10910.1"/>
    </source>
</evidence>